<organism evidence="4 5">
    <name type="scientific">Nocardia bovistercoris</name>
    <dbReference type="NCBI Taxonomy" id="2785916"/>
    <lineage>
        <taxon>Bacteria</taxon>
        <taxon>Bacillati</taxon>
        <taxon>Actinomycetota</taxon>
        <taxon>Actinomycetes</taxon>
        <taxon>Mycobacteriales</taxon>
        <taxon>Nocardiaceae</taxon>
        <taxon>Nocardia</taxon>
    </lineage>
</organism>
<dbReference type="Gene3D" id="2.60.200.20">
    <property type="match status" value="1"/>
</dbReference>
<dbReference type="InterPro" id="IPR000253">
    <property type="entry name" value="FHA_dom"/>
</dbReference>
<dbReference type="Pfam" id="PF13672">
    <property type="entry name" value="PP2C_2"/>
    <property type="match status" value="1"/>
</dbReference>
<dbReference type="Proteomes" id="UP000655751">
    <property type="component" value="Unassembled WGS sequence"/>
</dbReference>
<evidence type="ECO:0000256" key="1">
    <source>
        <dbReference type="ARBA" id="ARBA00022553"/>
    </source>
</evidence>
<dbReference type="PROSITE" id="PS50006">
    <property type="entry name" value="FHA_DOMAIN"/>
    <property type="match status" value="1"/>
</dbReference>
<evidence type="ECO:0000313" key="5">
    <source>
        <dbReference type="Proteomes" id="UP000655751"/>
    </source>
</evidence>
<evidence type="ECO:0000313" key="4">
    <source>
        <dbReference type="EMBL" id="MBH0775507.1"/>
    </source>
</evidence>
<dbReference type="EMBL" id="JADMLG010000002">
    <property type="protein sequence ID" value="MBH0775507.1"/>
    <property type="molecule type" value="Genomic_DNA"/>
</dbReference>
<reference evidence="4" key="1">
    <citation type="submission" date="2020-11" db="EMBL/GenBank/DDBJ databases">
        <title>Nocardia NEAU-351.nov., a novel actinomycete isolated from the cow dung.</title>
        <authorList>
            <person name="Zhang X."/>
        </authorList>
    </citation>
    <scope>NUCLEOTIDE SEQUENCE</scope>
    <source>
        <strain evidence="4">NEAU-351</strain>
    </source>
</reference>
<dbReference type="InterPro" id="IPR008984">
    <property type="entry name" value="SMAD_FHA_dom_sf"/>
</dbReference>
<gene>
    <name evidence="4" type="ORF">IT779_04285</name>
</gene>
<accession>A0A931N1A8</accession>
<dbReference type="SMART" id="SM00240">
    <property type="entry name" value="FHA"/>
    <property type="match status" value="1"/>
</dbReference>
<keyword evidence="5" id="KW-1185">Reference proteome</keyword>
<dbReference type="SUPFAM" id="SSF81606">
    <property type="entry name" value="PP2C-like"/>
    <property type="match status" value="1"/>
</dbReference>
<dbReference type="InterPro" id="IPR001932">
    <property type="entry name" value="PPM-type_phosphatase-like_dom"/>
</dbReference>
<name>A0A931N1A8_9NOCA</name>
<dbReference type="CDD" id="cd00060">
    <property type="entry name" value="FHA"/>
    <property type="match status" value="1"/>
</dbReference>
<feature type="domain" description="FHA" evidence="2">
    <location>
        <begin position="24"/>
        <end position="73"/>
    </location>
</feature>
<dbReference type="InterPro" id="IPR050923">
    <property type="entry name" value="Cell_Proc_Reg/RNA_Proc"/>
</dbReference>
<protein>
    <submittedName>
        <fullName evidence="4">FHA domain-containing protein</fullName>
    </submittedName>
</protein>
<dbReference type="SUPFAM" id="SSF49879">
    <property type="entry name" value="SMAD/FHA domain"/>
    <property type="match status" value="1"/>
</dbReference>
<comment type="caution">
    <text evidence="4">The sequence shown here is derived from an EMBL/GenBank/DDBJ whole genome shotgun (WGS) entry which is preliminary data.</text>
</comment>
<sequence>MPQPAWFKAVRGSSLDALLTRSRFVLGRSTNCDLQVDDEMVSREHCTLTHSRGQWYITDLDTPNGTAVNGEQIPAGQPVQLESGDAVQIGDAEFVLTLRGKRPIPMELHAGGATARGGRDRNEDDYVIGANLLAVADGVGSRPSGDIAAGIAIDLVGTPSRNLRWTHVVTAIEAALRAHGEDDPTSVDMATTLEAARLIDRNGMTFVSGVHIGDGVALVDDGFELRELTVAHTFGKELAIKNHPEAGRHPDREKLVKGIGLEDGKPDLWEERAIVGHRYILSTDGILRALGRRQLIESLANVRHQPPQMAAETVIALAQQSDLPPEVLDNMTIAIADVCRSGRSGRAYDNQIRSALPAAER</sequence>
<proteinExistence type="predicted"/>
<dbReference type="PROSITE" id="PS51746">
    <property type="entry name" value="PPM_2"/>
    <property type="match status" value="1"/>
</dbReference>
<dbReference type="InterPro" id="IPR036457">
    <property type="entry name" value="PPM-type-like_dom_sf"/>
</dbReference>
<dbReference type="AlphaFoldDB" id="A0A931N1A8"/>
<evidence type="ECO:0000259" key="2">
    <source>
        <dbReference type="PROSITE" id="PS50006"/>
    </source>
</evidence>
<feature type="domain" description="PPM-type phosphatase" evidence="3">
    <location>
        <begin position="109"/>
        <end position="338"/>
    </location>
</feature>
<keyword evidence="1" id="KW-0597">Phosphoprotein</keyword>
<dbReference type="Pfam" id="PF00498">
    <property type="entry name" value="FHA"/>
    <property type="match status" value="1"/>
</dbReference>
<dbReference type="PANTHER" id="PTHR23308">
    <property type="entry name" value="NUCLEAR INHIBITOR OF PROTEIN PHOSPHATASE-1"/>
    <property type="match status" value="1"/>
</dbReference>
<dbReference type="Gene3D" id="3.60.40.10">
    <property type="entry name" value="PPM-type phosphatase domain"/>
    <property type="match status" value="1"/>
</dbReference>
<dbReference type="RefSeq" id="WP_196147874.1">
    <property type="nucleotide sequence ID" value="NZ_JADMLG010000002.1"/>
</dbReference>
<evidence type="ECO:0000259" key="3">
    <source>
        <dbReference type="PROSITE" id="PS51746"/>
    </source>
</evidence>